<accession>A0A4D7AV01</accession>
<keyword evidence="1" id="KW-0732">Signal</keyword>
<sequence length="284" mass="29598">MIDRRAFLSSLAALAAPGLVLSRPAFAGQAASDWSRDSRSAVRLIGAGSVGEGAALRHRAGLQITLSPGTKTYWRTPGDSGVPPMFDWAASDNVANVQLTWPAPHRFADGGGQSIGYKIDVVFPIVVTPRDPAKPVELVAKIDYAVCDNICIPAKGEARLGLTAGPALDPALASEVAKFAARVPVAAVEGMTLSLVSVDTGGAHPVAVLAAQVGPEAGRVDLFAEGPDGQWSLPLPEILDTTGPVRRFKLTLDGAPRGVKPLDHPITFTLVAGPRALETRLRLA</sequence>
<feature type="signal peptide" evidence="1">
    <location>
        <begin position="1"/>
        <end position="27"/>
    </location>
</feature>
<reference evidence="3 4" key="1">
    <citation type="submission" date="2019-04" db="EMBL/GenBank/DDBJ databases">
        <title>Phreatobacter aquaticus sp. nov.</title>
        <authorList>
            <person name="Choi A."/>
        </authorList>
    </citation>
    <scope>NUCLEOTIDE SEQUENCE [LARGE SCALE GENOMIC DNA]</scope>
    <source>
        <strain evidence="3 4">KCTC 52518</strain>
    </source>
</reference>
<dbReference type="Pfam" id="PF11412">
    <property type="entry name" value="DsbD_N"/>
    <property type="match status" value="1"/>
</dbReference>
<organism evidence="3 4">
    <name type="scientific">Phreatobacter stygius</name>
    <dbReference type="NCBI Taxonomy" id="1940610"/>
    <lineage>
        <taxon>Bacteria</taxon>
        <taxon>Pseudomonadati</taxon>
        <taxon>Pseudomonadota</taxon>
        <taxon>Alphaproteobacteria</taxon>
        <taxon>Hyphomicrobiales</taxon>
        <taxon>Phreatobacteraceae</taxon>
        <taxon>Phreatobacter</taxon>
    </lineage>
</organism>
<evidence type="ECO:0000313" key="3">
    <source>
        <dbReference type="EMBL" id="QCI63541.1"/>
    </source>
</evidence>
<dbReference type="OrthoDB" id="9811036at2"/>
<dbReference type="EMBL" id="CP039690">
    <property type="protein sequence ID" value="QCI63541.1"/>
    <property type="molecule type" value="Genomic_DNA"/>
</dbReference>
<dbReference type="KEGG" id="pstg:E8M01_04390"/>
<evidence type="ECO:0000259" key="2">
    <source>
        <dbReference type="Pfam" id="PF11412"/>
    </source>
</evidence>
<dbReference type="PROSITE" id="PS51318">
    <property type="entry name" value="TAT"/>
    <property type="match status" value="1"/>
</dbReference>
<name>A0A4D7AV01_9HYPH</name>
<keyword evidence="4" id="KW-1185">Reference proteome</keyword>
<dbReference type="InterPro" id="IPR028250">
    <property type="entry name" value="DsbDN"/>
</dbReference>
<dbReference type="Proteomes" id="UP000298781">
    <property type="component" value="Chromosome"/>
</dbReference>
<feature type="domain" description="Thiol:disulfide interchange protein DsbD N-terminal" evidence="2">
    <location>
        <begin position="58"/>
        <end position="157"/>
    </location>
</feature>
<proteinExistence type="predicted"/>
<dbReference type="AlphaFoldDB" id="A0A4D7AV01"/>
<dbReference type="InterPro" id="IPR006311">
    <property type="entry name" value="TAT_signal"/>
</dbReference>
<dbReference type="RefSeq" id="WP_136958999.1">
    <property type="nucleotide sequence ID" value="NZ_CP039690.1"/>
</dbReference>
<feature type="chain" id="PRO_5020562277" evidence="1">
    <location>
        <begin position="28"/>
        <end position="284"/>
    </location>
</feature>
<evidence type="ECO:0000256" key="1">
    <source>
        <dbReference type="SAM" id="SignalP"/>
    </source>
</evidence>
<gene>
    <name evidence="3" type="ORF">E8M01_04390</name>
</gene>
<protein>
    <submittedName>
        <fullName evidence="3">Cytochrome C biogenesis protein</fullName>
    </submittedName>
</protein>
<evidence type="ECO:0000313" key="4">
    <source>
        <dbReference type="Proteomes" id="UP000298781"/>
    </source>
</evidence>